<dbReference type="EMBL" id="JYBP01000003">
    <property type="protein sequence ID" value="KJE28883.1"/>
    <property type="molecule type" value="Genomic_DNA"/>
</dbReference>
<accession>A0A0D8BXI0</accession>
<comment type="caution">
    <text evidence="1">The sequence shown here is derived from an EMBL/GenBank/DDBJ whole genome shotgun (WGS) entry which is preliminary data.</text>
</comment>
<evidence type="ECO:0000313" key="1">
    <source>
        <dbReference type="EMBL" id="KJE28883.1"/>
    </source>
</evidence>
<dbReference type="SUPFAM" id="SSF52980">
    <property type="entry name" value="Restriction endonuclease-like"/>
    <property type="match status" value="1"/>
</dbReference>
<protein>
    <recommendedName>
        <fullName evidence="3">Restriction endonuclease domain-containing protein</fullName>
    </recommendedName>
</protein>
<dbReference type="Proteomes" id="UP000032522">
    <property type="component" value="Unassembled WGS sequence"/>
</dbReference>
<evidence type="ECO:0008006" key="3">
    <source>
        <dbReference type="Google" id="ProtNLM"/>
    </source>
</evidence>
<proteinExistence type="predicted"/>
<evidence type="ECO:0000313" key="2">
    <source>
        <dbReference type="Proteomes" id="UP000032522"/>
    </source>
</evidence>
<dbReference type="InterPro" id="IPR008538">
    <property type="entry name" value="Uma2"/>
</dbReference>
<sequence>MGLKSTERQKERYTYQDYAKWDGRWELINRVPYSIAPASSFVHQSIVGELYVALRSCFREKGCAVVMAPFDVRLDERRTMNRRSMWCSQTSLSFAFKL</sequence>
<dbReference type="InterPro" id="IPR011335">
    <property type="entry name" value="Restrct_endonuc-II-like"/>
</dbReference>
<gene>
    <name evidence="1" type="ORF">LG52_1595</name>
</gene>
<dbReference type="Gene3D" id="3.90.1570.10">
    <property type="entry name" value="tt1808, chain A"/>
    <property type="match status" value="1"/>
</dbReference>
<dbReference type="InterPro" id="IPR012296">
    <property type="entry name" value="Nuclease_put_TT1808"/>
</dbReference>
<reference evidence="1 2" key="1">
    <citation type="submission" date="2015-01" db="EMBL/GenBank/DDBJ databases">
        <authorList>
            <person name="Filippidou S."/>
            <person name="Jeanneret N."/>
            <person name="Russel-Delif L."/>
            <person name="Junier T."/>
            <person name="Wunderlin T."/>
            <person name="Molina V."/>
            <person name="Johnson S.L."/>
            <person name="Davenport K.W."/>
            <person name="Chain P.S."/>
            <person name="Dorador C."/>
            <person name="Junier P."/>
        </authorList>
    </citation>
    <scope>NUCLEOTIDE SEQUENCE [LARGE SCALE GENOMIC DNA]</scope>
    <source>
        <strain evidence="1 2">Et7/4</strain>
    </source>
</reference>
<dbReference type="AlphaFoldDB" id="A0A0D8BXI0"/>
<dbReference type="PATRIC" id="fig|1462.6.peg.1808"/>
<dbReference type="CDD" id="cd06260">
    <property type="entry name" value="DUF820-like"/>
    <property type="match status" value="1"/>
</dbReference>
<organism evidence="1 2">
    <name type="scientific">Geobacillus kaustophilus</name>
    <dbReference type="NCBI Taxonomy" id="1462"/>
    <lineage>
        <taxon>Bacteria</taxon>
        <taxon>Bacillati</taxon>
        <taxon>Bacillota</taxon>
        <taxon>Bacilli</taxon>
        <taxon>Bacillales</taxon>
        <taxon>Anoxybacillaceae</taxon>
        <taxon>Geobacillus</taxon>
        <taxon>Geobacillus thermoleovorans group</taxon>
    </lineage>
</organism>
<name>A0A0D8BXI0_GEOKU</name>